<evidence type="ECO:0000259" key="15">
    <source>
        <dbReference type="Pfam" id="PF07715"/>
    </source>
</evidence>
<keyword evidence="13" id="KW-0732">Signal</keyword>
<feature type="signal peptide" evidence="13">
    <location>
        <begin position="1"/>
        <end position="30"/>
    </location>
</feature>
<evidence type="ECO:0000256" key="2">
    <source>
        <dbReference type="ARBA" id="ARBA00022448"/>
    </source>
</evidence>
<keyword evidence="7" id="KW-0406">Ion transport</keyword>
<dbReference type="KEGG" id="cmb:CSW64_03345"/>
<dbReference type="SUPFAM" id="SSF56935">
    <property type="entry name" value="Porins"/>
    <property type="match status" value="1"/>
</dbReference>
<feature type="chain" id="PRO_5013937975" description="TonB-dependent receptor" evidence="13">
    <location>
        <begin position="31"/>
        <end position="759"/>
    </location>
</feature>
<keyword evidence="6" id="KW-0408">Iron</keyword>
<dbReference type="Pfam" id="PF07715">
    <property type="entry name" value="Plug"/>
    <property type="match status" value="1"/>
</dbReference>
<dbReference type="PANTHER" id="PTHR32552">
    <property type="entry name" value="FERRICHROME IRON RECEPTOR-RELATED"/>
    <property type="match status" value="1"/>
</dbReference>
<keyword evidence="8 12" id="KW-0798">TonB box</keyword>
<evidence type="ECO:0000313" key="17">
    <source>
        <dbReference type="Proteomes" id="UP000228945"/>
    </source>
</evidence>
<evidence type="ECO:0000256" key="7">
    <source>
        <dbReference type="ARBA" id="ARBA00023065"/>
    </source>
</evidence>
<evidence type="ECO:0000256" key="12">
    <source>
        <dbReference type="RuleBase" id="RU003357"/>
    </source>
</evidence>
<proteinExistence type="inferred from homology"/>
<evidence type="ECO:0000256" key="9">
    <source>
        <dbReference type="ARBA" id="ARBA00023136"/>
    </source>
</evidence>
<comment type="similarity">
    <text evidence="11 12">Belongs to the TonB-dependent receptor family.</text>
</comment>
<keyword evidence="4" id="KW-0410">Iron transport</keyword>
<keyword evidence="2 11" id="KW-0813">Transport</keyword>
<evidence type="ECO:0008006" key="18">
    <source>
        <dbReference type="Google" id="ProtNLM"/>
    </source>
</evidence>
<name>A0A2D2AU64_9CAUL</name>
<dbReference type="OrthoDB" id="9760333at2"/>
<dbReference type="InterPro" id="IPR000531">
    <property type="entry name" value="Beta-barrel_TonB"/>
</dbReference>
<evidence type="ECO:0000256" key="6">
    <source>
        <dbReference type="ARBA" id="ARBA00023004"/>
    </source>
</evidence>
<dbReference type="EMBL" id="CP024201">
    <property type="protein sequence ID" value="ATQ41513.1"/>
    <property type="molecule type" value="Genomic_DNA"/>
</dbReference>
<evidence type="ECO:0000256" key="8">
    <source>
        <dbReference type="ARBA" id="ARBA00023077"/>
    </source>
</evidence>
<dbReference type="Pfam" id="PF00593">
    <property type="entry name" value="TonB_dep_Rec_b-barrel"/>
    <property type="match status" value="1"/>
</dbReference>
<evidence type="ECO:0000256" key="3">
    <source>
        <dbReference type="ARBA" id="ARBA00022452"/>
    </source>
</evidence>
<evidence type="ECO:0000256" key="1">
    <source>
        <dbReference type="ARBA" id="ARBA00004571"/>
    </source>
</evidence>
<dbReference type="Proteomes" id="UP000228945">
    <property type="component" value="Chromosome"/>
</dbReference>
<evidence type="ECO:0000256" key="11">
    <source>
        <dbReference type="PROSITE-ProRule" id="PRU01360"/>
    </source>
</evidence>
<dbReference type="GO" id="GO:0009279">
    <property type="term" value="C:cell outer membrane"/>
    <property type="evidence" value="ECO:0007669"/>
    <property type="project" value="UniProtKB-SubCell"/>
</dbReference>
<gene>
    <name evidence="16" type="ORF">CSW64_03345</name>
</gene>
<dbReference type="InterPro" id="IPR039426">
    <property type="entry name" value="TonB-dep_rcpt-like"/>
</dbReference>
<keyword evidence="17" id="KW-1185">Reference proteome</keyword>
<feature type="domain" description="TonB-dependent receptor-like beta-barrel" evidence="14">
    <location>
        <begin position="271"/>
        <end position="722"/>
    </location>
</feature>
<comment type="subcellular location">
    <subcellularLocation>
        <location evidence="1 11">Cell outer membrane</location>
        <topology evidence="1 11">Multi-pass membrane protein</topology>
    </subcellularLocation>
</comment>
<evidence type="ECO:0000313" key="16">
    <source>
        <dbReference type="EMBL" id="ATQ41513.1"/>
    </source>
</evidence>
<evidence type="ECO:0000256" key="4">
    <source>
        <dbReference type="ARBA" id="ARBA00022496"/>
    </source>
</evidence>
<dbReference type="Gene3D" id="2.40.170.20">
    <property type="entry name" value="TonB-dependent receptor, beta-barrel domain"/>
    <property type="match status" value="1"/>
</dbReference>
<dbReference type="InterPro" id="IPR012910">
    <property type="entry name" value="Plug_dom"/>
</dbReference>
<dbReference type="InterPro" id="IPR036942">
    <property type="entry name" value="Beta-barrel_TonB_sf"/>
</dbReference>
<evidence type="ECO:0000256" key="13">
    <source>
        <dbReference type="SAM" id="SignalP"/>
    </source>
</evidence>
<evidence type="ECO:0000259" key="14">
    <source>
        <dbReference type="Pfam" id="PF00593"/>
    </source>
</evidence>
<organism evidence="16 17">
    <name type="scientific">Caulobacter mirabilis</name>
    <dbReference type="NCBI Taxonomy" id="69666"/>
    <lineage>
        <taxon>Bacteria</taxon>
        <taxon>Pseudomonadati</taxon>
        <taxon>Pseudomonadota</taxon>
        <taxon>Alphaproteobacteria</taxon>
        <taxon>Caulobacterales</taxon>
        <taxon>Caulobacteraceae</taxon>
        <taxon>Caulobacter</taxon>
    </lineage>
</organism>
<protein>
    <recommendedName>
        <fullName evidence="18">TonB-dependent receptor</fullName>
    </recommendedName>
</protein>
<dbReference type="GO" id="GO:0006826">
    <property type="term" value="P:iron ion transport"/>
    <property type="evidence" value="ECO:0007669"/>
    <property type="project" value="UniProtKB-KW"/>
</dbReference>
<evidence type="ECO:0000256" key="10">
    <source>
        <dbReference type="ARBA" id="ARBA00023237"/>
    </source>
</evidence>
<keyword evidence="3 11" id="KW-1134">Transmembrane beta strand</keyword>
<keyword evidence="9 11" id="KW-0472">Membrane</keyword>
<dbReference type="PANTHER" id="PTHR32552:SF81">
    <property type="entry name" value="TONB-DEPENDENT OUTER MEMBRANE RECEPTOR"/>
    <property type="match status" value="1"/>
</dbReference>
<keyword evidence="5 11" id="KW-0812">Transmembrane</keyword>
<keyword evidence="10 11" id="KW-0998">Cell outer membrane</keyword>
<dbReference type="AlphaFoldDB" id="A0A2D2AU64"/>
<dbReference type="RefSeq" id="WP_099620769.1">
    <property type="nucleotide sequence ID" value="NZ_CP024201.1"/>
</dbReference>
<accession>A0A2D2AU64</accession>
<reference evidence="16 17" key="1">
    <citation type="submission" date="2017-10" db="EMBL/GenBank/DDBJ databases">
        <title>Genome sequence of Caulobacter mirabilis FWC38.</title>
        <authorList>
            <person name="Fiebig A."/>
            <person name="Crosson S."/>
        </authorList>
    </citation>
    <scope>NUCLEOTIDE SEQUENCE [LARGE SCALE GENOMIC DNA]</scope>
    <source>
        <strain evidence="16 17">FWC 38</strain>
    </source>
</reference>
<feature type="domain" description="TonB-dependent receptor plug" evidence="15">
    <location>
        <begin position="54"/>
        <end position="160"/>
    </location>
</feature>
<sequence length="759" mass="83236">MLKTAQARRQTLRALLAIGVSAVATEQAFAQATAADPAAVEEVIVTAQKREQKLKDVPISIAAFGAAALEQQNFTDFERLSTRTPGFFVQQQTDSSASFVMRGIEAGNAGAVSEPSISFFLNDVDTSRSRGMLKELFDIERVEVAKGPQGTLYGRGSQIGAVAVVTRRPDLTRTAWSLEGQYGSYNLYSVTGVFNAPLVDDTLGLRVAVRRREREGFVDNIAGGKPLNDDDLWAARASLRWTPTPDLAFDLILDHQADNDSAAATKAINIASPGGDTGWFSDAGQNRYQPPQKRRQTGVTLLSDWDFTDGWTFKSISAWREVDFSESWDVDGTTYEFLIGRNLADDQSILSQEFRLAYDQGGAFRAVGGVSYYQDRTFNQSEFVINEQLLLAGFPRNTTPVTRFPVPGTSLVLPVTKGNSTLSSTRNNRKSWSAYINGGYDLTNRIVVDAGVRFTRDEATVRNASLVTTVDGVAPIALPNGLSYSLGQEFSNSRDYDMVQPRIAVTYRLSDQINVYAGVSRGLKAGYPQTTFGAPAAGKPTPVFGEVKTEEVVNFEIGAKGTVLDRLYFEATAFTYDYNDFQTRAVDLTLGVVNAGKASAWGVELNGGLKVTPELTLSGAYAYLNTRYDEFREVVGGKLIDRSGNVFRMAPEHTVSVSADYRRPLFDGWDGFVNANYAWRSKYYLNNDNLESEAQKAFGLVDLRLGAESADGLLVEAYAENLLDQDWVRDVGNGGKFFGVPTSIRATPRMIGVRLRITR</sequence>
<dbReference type="PROSITE" id="PS52016">
    <property type="entry name" value="TONB_DEPENDENT_REC_3"/>
    <property type="match status" value="1"/>
</dbReference>
<evidence type="ECO:0000256" key="5">
    <source>
        <dbReference type="ARBA" id="ARBA00022692"/>
    </source>
</evidence>